<protein>
    <submittedName>
        <fullName evidence="1">Uncharacterized protein</fullName>
    </submittedName>
</protein>
<gene>
    <name evidence="1" type="ORF">LCGC14_0768590</name>
</gene>
<evidence type="ECO:0000313" key="1">
    <source>
        <dbReference type="EMBL" id="KKN36936.1"/>
    </source>
</evidence>
<dbReference type="AlphaFoldDB" id="A0A0F9SJ18"/>
<name>A0A0F9SJ18_9ZZZZ</name>
<proteinExistence type="predicted"/>
<comment type="caution">
    <text evidence="1">The sequence shown here is derived from an EMBL/GenBank/DDBJ whole genome shotgun (WGS) entry which is preliminary data.</text>
</comment>
<dbReference type="EMBL" id="LAZR01001932">
    <property type="protein sequence ID" value="KKN36936.1"/>
    <property type="molecule type" value="Genomic_DNA"/>
</dbReference>
<accession>A0A0F9SJ18</accession>
<reference evidence="1" key="1">
    <citation type="journal article" date="2015" name="Nature">
        <title>Complex archaea that bridge the gap between prokaryotes and eukaryotes.</title>
        <authorList>
            <person name="Spang A."/>
            <person name="Saw J.H."/>
            <person name="Jorgensen S.L."/>
            <person name="Zaremba-Niedzwiedzka K."/>
            <person name="Martijn J."/>
            <person name="Lind A.E."/>
            <person name="van Eijk R."/>
            <person name="Schleper C."/>
            <person name="Guy L."/>
            <person name="Ettema T.J."/>
        </authorList>
    </citation>
    <scope>NUCLEOTIDE SEQUENCE</scope>
</reference>
<organism evidence="1">
    <name type="scientific">marine sediment metagenome</name>
    <dbReference type="NCBI Taxonomy" id="412755"/>
    <lineage>
        <taxon>unclassified sequences</taxon>
        <taxon>metagenomes</taxon>
        <taxon>ecological metagenomes</taxon>
    </lineage>
</organism>
<sequence>MMLLGAGVAQLVSALVAKERGVLPAFAFVYDYYAITTHRRPPLCNHHWDGVQRADGALEAPTAPPRNADEVIGNWHSALPCK</sequence>